<dbReference type="Gene3D" id="1.10.150.240">
    <property type="entry name" value="Putative phosphatase, domain 2"/>
    <property type="match status" value="1"/>
</dbReference>
<dbReference type="InterPro" id="IPR036412">
    <property type="entry name" value="HAD-like_sf"/>
</dbReference>
<keyword evidence="2" id="KW-1185">Reference proteome</keyword>
<dbReference type="EMBL" id="SGPK01000120">
    <property type="protein sequence ID" value="THH07937.1"/>
    <property type="molecule type" value="Genomic_DNA"/>
</dbReference>
<dbReference type="NCBIfam" id="TIGR01509">
    <property type="entry name" value="HAD-SF-IA-v3"/>
    <property type="match status" value="1"/>
</dbReference>
<dbReference type="Pfam" id="PF00702">
    <property type="entry name" value="Hydrolase"/>
    <property type="match status" value="1"/>
</dbReference>
<sequence>MSTRHIITVDAVLFDMDGTLIDSTPGVMTAWGIFAKDYGFDADTVAHASHGRRLHDTLREFCKIEDEAKLLAEVTRFEEEVLNAGPVALPGAIELIRQIQYGNPSQEAQRHSWVIATSATNVYTPPALRVCGVPIPLAGLVTSDDVTRGKPHPDPYLAAAKRCGAESEKCLVVEDAPSGLNAGRAAGSKTLAVCTSHTRQEILNASTPDYIVKDLTKVSVNWIDGKLHLTIDESE</sequence>
<dbReference type="InterPro" id="IPR006439">
    <property type="entry name" value="HAD-SF_hydro_IA"/>
</dbReference>
<dbReference type="SFLD" id="SFLDS00003">
    <property type="entry name" value="Haloacid_Dehalogenase"/>
    <property type="match status" value="1"/>
</dbReference>
<evidence type="ECO:0008006" key="3">
    <source>
        <dbReference type="Google" id="ProtNLM"/>
    </source>
</evidence>
<dbReference type="SUPFAM" id="SSF56784">
    <property type="entry name" value="HAD-like"/>
    <property type="match status" value="1"/>
</dbReference>
<protein>
    <recommendedName>
        <fullName evidence="3">HAD-like protein</fullName>
    </recommendedName>
</protein>
<dbReference type="PANTHER" id="PTHR43481">
    <property type="entry name" value="FRUCTOSE-1-PHOSPHATE PHOSPHATASE"/>
    <property type="match status" value="1"/>
</dbReference>
<evidence type="ECO:0000313" key="2">
    <source>
        <dbReference type="Proteomes" id="UP000308199"/>
    </source>
</evidence>
<dbReference type="InterPro" id="IPR051806">
    <property type="entry name" value="HAD-like_SPP"/>
</dbReference>
<dbReference type="Gene3D" id="3.40.50.1000">
    <property type="entry name" value="HAD superfamily/HAD-like"/>
    <property type="match status" value="1"/>
</dbReference>
<dbReference type="Proteomes" id="UP000308199">
    <property type="component" value="Unassembled WGS sequence"/>
</dbReference>
<dbReference type="PANTHER" id="PTHR43481:SF4">
    <property type="entry name" value="GLYCEROL-1-PHOSPHATE PHOSPHOHYDROLASE 1-RELATED"/>
    <property type="match status" value="1"/>
</dbReference>
<comment type="caution">
    <text evidence="1">The sequence shown here is derived from an EMBL/GenBank/DDBJ whole genome shotgun (WGS) entry which is preliminary data.</text>
</comment>
<dbReference type="GO" id="GO:0050308">
    <property type="term" value="F:sugar-phosphatase activity"/>
    <property type="evidence" value="ECO:0007669"/>
    <property type="project" value="TreeGrafter"/>
</dbReference>
<dbReference type="SFLD" id="SFLDG01129">
    <property type="entry name" value="C1.5:_HAD__Beta-PGM__Phosphata"/>
    <property type="match status" value="1"/>
</dbReference>
<evidence type="ECO:0000313" key="1">
    <source>
        <dbReference type="EMBL" id="THH07937.1"/>
    </source>
</evidence>
<dbReference type="InterPro" id="IPR023214">
    <property type="entry name" value="HAD_sf"/>
</dbReference>
<dbReference type="SFLD" id="SFLDG01135">
    <property type="entry name" value="C1.5.6:_HAD__Beta-PGM__Phospha"/>
    <property type="match status" value="1"/>
</dbReference>
<dbReference type="OrthoDB" id="40579at2759"/>
<accession>A0A4S4L915</accession>
<dbReference type="AlphaFoldDB" id="A0A4S4L915"/>
<gene>
    <name evidence="1" type="ORF">EW145_g3042</name>
</gene>
<organism evidence="1 2">
    <name type="scientific">Phellinidium pouzarii</name>
    <dbReference type="NCBI Taxonomy" id="167371"/>
    <lineage>
        <taxon>Eukaryota</taxon>
        <taxon>Fungi</taxon>
        <taxon>Dikarya</taxon>
        <taxon>Basidiomycota</taxon>
        <taxon>Agaricomycotina</taxon>
        <taxon>Agaricomycetes</taxon>
        <taxon>Hymenochaetales</taxon>
        <taxon>Hymenochaetaceae</taxon>
        <taxon>Phellinidium</taxon>
    </lineage>
</organism>
<proteinExistence type="predicted"/>
<name>A0A4S4L915_9AGAM</name>
<reference evidence="1 2" key="1">
    <citation type="submission" date="2019-02" db="EMBL/GenBank/DDBJ databases">
        <title>Genome sequencing of the rare red list fungi Phellinidium pouzarii.</title>
        <authorList>
            <person name="Buettner E."/>
            <person name="Kellner H."/>
        </authorList>
    </citation>
    <scope>NUCLEOTIDE SEQUENCE [LARGE SCALE GENOMIC DNA]</scope>
    <source>
        <strain evidence="1 2">DSM 108285</strain>
    </source>
</reference>
<dbReference type="InterPro" id="IPR023198">
    <property type="entry name" value="PGP-like_dom2"/>
</dbReference>